<dbReference type="Gene3D" id="2.40.160.170">
    <property type="match status" value="1"/>
</dbReference>
<feature type="chain" id="PRO_5022852281" evidence="1">
    <location>
        <begin position="22"/>
        <end position="86"/>
    </location>
</feature>
<proteinExistence type="predicted"/>
<name>A0A5B8SRG9_9GAMM</name>
<gene>
    <name evidence="2" type="ORF">FGL86_11960</name>
</gene>
<dbReference type="AlphaFoldDB" id="A0A5B8SRG9"/>
<dbReference type="Proteomes" id="UP000321272">
    <property type="component" value="Chromosome"/>
</dbReference>
<dbReference type="EMBL" id="CP042382">
    <property type="protein sequence ID" value="QEA39712.1"/>
    <property type="molecule type" value="Genomic_DNA"/>
</dbReference>
<dbReference type="OrthoDB" id="517121at2"/>
<feature type="signal peptide" evidence="1">
    <location>
        <begin position="1"/>
        <end position="21"/>
    </location>
</feature>
<keyword evidence="3" id="KW-1185">Reference proteome</keyword>
<organism evidence="2 3">
    <name type="scientific">Pistricoccus aurantiacus</name>
    <dbReference type="NCBI Taxonomy" id="1883414"/>
    <lineage>
        <taxon>Bacteria</taxon>
        <taxon>Pseudomonadati</taxon>
        <taxon>Pseudomonadota</taxon>
        <taxon>Gammaproteobacteria</taxon>
        <taxon>Oceanospirillales</taxon>
        <taxon>Halomonadaceae</taxon>
        <taxon>Pistricoccus</taxon>
    </lineage>
</organism>
<sequence length="86" mass="9100">MKHRMAFGLATALLGAGIGNAQGFEHHVAVSAVADGVQPYLGWRASHRSGFGFFSELGVMATDAEVSLRASGPAADNPRFQDDLRK</sequence>
<reference evidence="2 3" key="1">
    <citation type="submission" date="2019-06" db="EMBL/GenBank/DDBJ databases">
        <title>Genome analyses of bacteria isolated from kimchi.</title>
        <authorList>
            <person name="Lee S."/>
            <person name="Ahn S."/>
            <person name="Roh S."/>
        </authorList>
    </citation>
    <scope>NUCLEOTIDE SEQUENCE [LARGE SCALE GENOMIC DNA]</scope>
    <source>
        <strain evidence="2 3">CBA4606</strain>
    </source>
</reference>
<evidence type="ECO:0000256" key="1">
    <source>
        <dbReference type="SAM" id="SignalP"/>
    </source>
</evidence>
<dbReference type="RefSeq" id="WP_147184760.1">
    <property type="nucleotide sequence ID" value="NZ_CP042382.1"/>
</dbReference>
<evidence type="ECO:0000313" key="3">
    <source>
        <dbReference type="Proteomes" id="UP000321272"/>
    </source>
</evidence>
<protein>
    <submittedName>
        <fullName evidence="2">Uncharacterized protein</fullName>
    </submittedName>
</protein>
<accession>A0A5B8SRG9</accession>
<dbReference type="KEGG" id="paur:FGL86_11960"/>
<keyword evidence="1" id="KW-0732">Signal</keyword>
<evidence type="ECO:0000313" key="2">
    <source>
        <dbReference type="EMBL" id="QEA39712.1"/>
    </source>
</evidence>